<reference evidence="1" key="1">
    <citation type="submission" date="2021-12" db="EMBL/GenBank/DDBJ databases">
        <authorList>
            <person name="Martin H S."/>
        </authorList>
    </citation>
    <scope>NUCLEOTIDE SEQUENCE</scope>
</reference>
<dbReference type="AlphaFoldDB" id="A0A8J9VC10"/>
<feature type="non-terminal residue" evidence="1">
    <location>
        <position position="453"/>
    </location>
</feature>
<dbReference type="EMBL" id="OV170231">
    <property type="protein sequence ID" value="CAH0716590.1"/>
    <property type="molecule type" value="Genomic_DNA"/>
</dbReference>
<name>A0A8J9VC10_9NEOP</name>
<evidence type="ECO:0000313" key="1">
    <source>
        <dbReference type="EMBL" id="CAH0716590.1"/>
    </source>
</evidence>
<protein>
    <submittedName>
        <fullName evidence="1">Uncharacterized protein</fullName>
    </submittedName>
</protein>
<accession>A0A8J9VC10</accession>
<keyword evidence="2" id="KW-1185">Reference proteome</keyword>
<evidence type="ECO:0000313" key="2">
    <source>
        <dbReference type="Proteomes" id="UP000838878"/>
    </source>
</evidence>
<sequence length="453" mass="50733">MLAQPCDSFLDDEFGRPVESIMRCEDFKSNFARRLSNRFIARTPVSGSRQDGVLKLCPAEKQEILNKVPERIEPCSQLSKSNHLEASGEIVKSPDKVINNNADMRHTEVNALNMEVDTLRWQLAQTEANRQMHIALLKQIVTFLNRVKEHIECQKNESEIRLDKLSPMVLSKPLNISDLPRSRSVLHVSKNLDCSISSTKKMSTRKISKSINNVNGYRDCSSIWSQSKLSFVTEDETGQKLSEEMSRLITLANTVLSTKLPDLACACVCNRSKSSLQLSEDSKKEEASVHNESDSLNLDLNSTIDNIVLITNCKTETHNGITNKFDDVKNKILNDFIVSQSPLCFGLKNDSSGVKLFEQETPVSQNSLVTTCGNVGQAVDKRSEYNASSNFIEDESGFSSMSSFQEIGIPIISIIPPSPSKEVEYLEEIAAENEKWKADNIELDSQSVKVFWV</sequence>
<organism evidence="1 2">
    <name type="scientific">Brenthis ino</name>
    <name type="common">lesser marbled fritillary</name>
    <dbReference type="NCBI Taxonomy" id="405034"/>
    <lineage>
        <taxon>Eukaryota</taxon>
        <taxon>Metazoa</taxon>
        <taxon>Ecdysozoa</taxon>
        <taxon>Arthropoda</taxon>
        <taxon>Hexapoda</taxon>
        <taxon>Insecta</taxon>
        <taxon>Pterygota</taxon>
        <taxon>Neoptera</taxon>
        <taxon>Endopterygota</taxon>
        <taxon>Lepidoptera</taxon>
        <taxon>Glossata</taxon>
        <taxon>Ditrysia</taxon>
        <taxon>Papilionoidea</taxon>
        <taxon>Nymphalidae</taxon>
        <taxon>Heliconiinae</taxon>
        <taxon>Argynnini</taxon>
        <taxon>Brenthis</taxon>
    </lineage>
</organism>
<dbReference type="OrthoDB" id="6600770at2759"/>
<dbReference type="Proteomes" id="UP000838878">
    <property type="component" value="Chromosome 11"/>
</dbReference>
<proteinExistence type="predicted"/>
<gene>
    <name evidence="1" type="ORF">BINO364_LOCUS3327</name>
</gene>